<evidence type="ECO:0000259" key="1">
    <source>
        <dbReference type="PROSITE" id="PS51411"/>
    </source>
</evidence>
<dbReference type="EMBL" id="HE573025">
    <property type="protein sequence ID" value="CCC50580.1"/>
    <property type="molecule type" value="Genomic_DNA"/>
</dbReference>
<accession>G0U2S6</accession>
<evidence type="ECO:0000313" key="2">
    <source>
        <dbReference type="EMBL" id="CCC50580.1"/>
    </source>
</evidence>
<dbReference type="InterPro" id="IPR047767">
    <property type="entry name" value="PSP1-like"/>
</dbReference>
<sequence>MVVAVDCLVRPRGVAPRQGHRYCHNPYAVCVLDPTPAPNKAVTLRVVAPPPAVVTCIPLPSTSPTPVHVTVSVRETSRSAAKNATEHIDPVEPCTNTPIFYTLVVSFKYGMDAFEAPFPVEVGVAVVTEGDRGEDMGFVQCVHQHTCRPVHAVGRLLRIASPYDIQRHDALVQKEEEALRKMRVLAKQVKCTAFIKDAMYQLDGRKVTFIIARSARSYVDFRRLQRAAFDVFRCRVWLAYLDEIEKPQTVLEQKGH</sequence>
<proteinExistence type="predicted"/>
<organism evidence="2">
    <name type="scientific">Trypanosoma vivax (strain Y486)</name>
    <dbReference type="NCBI Taxonomy" id="1055687"/>
    <lineage>
        <taxon>Eukaryota</taxon>
        <taxon>Discoba</taxon>
        <taxon>Euglenozoa</taxon>
        <taxon>Kinetoplastea</taxon>
        <taxon>Metakinetoplastina</taxon>
        <taxon>Trypanosomatida</taxon>
        <taxon>Trypanosomatidae</taxon>
        <taxon>Trypanosoma</taxon>
        <taxon>Duttonella</taxon>
    </lineage>
</organism>
<reference evidence="2" key="1">
    <citation type="journal article" date="2012" name="Proc. Natl. Acad. Sci. U.S.A.">
        <title>Antigenic diversity is generated by distinct evolutionary mechanisms in African trypanosome species.</title>
        <authorList>
            <person name="Jackson A.P."/>
            <person name="Berry A."/>
            <person name="Aslett M."/>
            <person name="Allison H.C."/>
            <person name="Burton P."/>
            <person name="Vavrova-Anderson J."/>
            <person name="Brown R."/>
            <person name="Browne H."/>
            <person name="Corton N."/>
            <person name="Hauser H."/>
            <person name="Gamble J."/>
            <person name="Gilderthorp R."/>
            <person name="Marcello L."/>
            <person name="McQuillan J."/>
            <person name="Otto T.D."/>
            <person name="Quail M.A."/>
            <person name="Sanders M.J."/>
            <person name="van Tonder A."/>
            <person name="Ginger M.L."/>
            <person name="Field M.C."/>
            <person name="Barry J.D."/>
            <person name="Hertz-Fowler C."/>
            <person name="Berriman M."/>
        </authorList>
    </citation>
    <scope>NUCLEOTIDE SEQUENCE</scope>
    <source>
        <strain evidence="2">Y486</strain>
    </source>
</reference>
<dbReference type="PROSITE" id="PS51411">
    <property type="entry name" value="PSP1_C"/>
    <property type="match status" value="1"/>
</dbReference>
<dbReference type="OMA" id="AFDVFRC"/>
<dbReference type="VEuPathDB" id="TriTrypDB:TvY486_0904010"/>
<dbReference type="AlphaFoldDB" id="G0U2S6"/>
<gene>
    <name evidence="2" type="ORF">TVY486_0904010</name>
</gene>
<dbReference type="InterPro" id="IPR007557">
    <property type="entry name" value="PSP1_C"/>
</dbReference>
<dbReference type="GO" id="GO:0005737">
    <property type="term" value="C:cytoplasm"/>
    <property type="evidence" value="ECO:0007669"/>
    <property type="project" value="TreeGrafter"/>
</dbReference>
<dbReference type="Pfam" id="PF04468">
    <property type="entry name" value="PSP1"/>
    <property type="match status" value="1"/>
</dbReference>
<name>G0U2S6_TRYVY</name>
<dbReference type="PANTHER" id="PTHR43830">
    <property type="entry name" value="PROTEIN PSP1"/>
    <property type="match status" value="1"/>
</dbReference>
<feature type="domain" description="PSP1 C-terminal" evidence="1">
    <location>
        <begin position="154"/>
        <end position="241"/>
    </location>
</feature>
<dbReference type="PANTHER" id="PTHR43830:SF4">
    <property type="entry name" value="PSP1 C-TERMINAL DOMAIN-CONTAINING PROTEIN"/>
    <property type="match status" value="1"/>
</dbReference>
<protein>
    <recommendedName>
        <fullName evidence="1">PSP1 C-terminal domain-containing protein</fullName>
    </recommendedName>
</protein>